<reference evidence="6" key="2">
    <citation type="journal article" date="2019" name="bioRxiv">
        <title>Genomics, evolutionary history and diagnostics of the Alternaria alternata species group including apple and Asian pear pathotypes.</title>
        <authorList>
            <person name="Armitage A.D."/>
            <person name="Cockerton H.M."/>
            <person name="Sreenivasaprasad S."/>
            <person name="Woodhall J.W."/>
            <person name="Lane C.R."/>
            <person name="Harrison R.J."/>
            <person name="Clarkson J.P."/>
        </authorList>
    </citation>
    <scope>NUCLEOTIDE SEQUENCE [LARGE SCALE GENOMIC DNA]</scope>
    <source>
        <strain evidence="6">FERA 1177</strain>
    </source>
</reference>
<dbReference type="InterPro" id="IPR036291">
    <property type="entry name" value="NAD(P)-bd_dom_sf"/>
</dbReference>
<dbReference type="EMBL" id="KV441478">
    <property type="protein sequence ID" value="OAG20749.1"/>
    <property type="molecule type" value="Genomic_DNA"/>
</dbReference>
<evidence type="ECO:0000313" key="5">
    <source>
        <dbReference type="Proteomes" id="UP000077248"/>
    </source>
</evidence>
<name>A0A177DPQ7_ALTAL</name>
<dbReference type="PANTHER" id="PTHR42760:SF124">
    <property type="entry name" value="SHORT-CHAIN DEHYDROGENASE_REDUCTASE"/>
    <property type="match status" value="1"/>
</dbReference>
<evidence type="ECO:0000256" key="1">
    <source>
        <dbReference type="ARBA" id="ARBA00006484"/>
    </source>
</evidence>
<dbReference type="OMA" id="VHMTKAM"/>
<dbReference type="GeneID" id="29110635"/>
<dbReference type="PROSITE" id="PS00061">
    <property type="entry name" value="ADH_SHORT"/>
    <property type="match status" value="1"/>
</dbReference>
<sequence>MRLNNRVAIVTGSSQGIGREICHQFFVEGAVLVCADLKPIGKGETTSTHEWIVGEGGQAIFVETDVSVASSWEALIAKAVKTYGRLDIVVNNAGICAEASNPLPIDQVDEDMFDAHMRINTRGVFLGCKYAVRQFKVQEPQSNGMRGWIVNLASMVSNIGMQGLTGYTASKGAVAAMTRTIALDVAKGGIVANCIAPGFSQTAMLDDALGGALSAAADAVKASIPRGSFGHPTDHARAAVYLASDDAQWVTGQVLNVDGGLTAQ</sequence>
<evidence type="ECO:0000313" key="4">
    <source>
        <dbReference type="EMBL" id="RYN76283.1"/>
    </source>
</evidence>
<protein>
    <submittedName>
        <fullName evidence="3">NAD(P)-binding protein</fullName>
    </submittedName>
</protein>
<dbReference type="GO" id="GO:0016616">
    <property type="term" value="F:oxidoreductase activity, acting on the CH-OH group of donors, NAD or NADP as acceptor"/>
    <property type="evidence" value="ECO:0007669"/>
    <property type="project" value="TreeGrafter"/>
</dbReference>
<dbReference type="VEuPathDB" id="FungiDB:CC77DRAFT_1020408"/>
<evidence type="ECO:0000256" key="2">
    <source>
        <dbReference type="ARBA" id="ARBA00022857"/>
    </source>
</evidence>
<gene>
    <name evidence="4" type="ORF">AA0117_g5747</name>
    <name evidence="3" type="ORF">CC77DRAFT_1020408</name>
</gene>
<dbReference type="EMBL" id="PDXD01000012">
    <property type="protein sequence ID" value="RYN76283.1"/>
    <property type="molecule type" value="Genomic_DNA"/>
</dbReference>
<reference evidence="3 5" key="1">
    <citation type="submission" date="2016-05" db="EMBL/GenBank/DDBJ databases">
        <title>Comparative analysis of secretome profiles of manganese(II)-oxidizing ascomycete fungi.</title>
        <authorList>
            <consortium name="DOE Joint Genome Institute"/>
            <person name="Zeiner C.A."/>
            <person name="Purvine S.O."/>
            <person name="Zink E.M."/>
            <person name="Wu S."/>
            <person name="Pasa-Tolic L."/>
            <person name="Chaput D.L."/>
            <person name="Haridas S."/>
            <person name="Grigoriev I.V."/>
            <person name="Santelli C.M."/>
            <person name="Hansel C.M."/>
        </authorList>
    </citation>
    <scope>NUCLEOTIDE SEQUENCE [LARGE SCALE GENOMIC DNA]</scope>
    <source>
        <strain evidence="3 5">SRC1lrK2f</strain>
    </source>
</reference>
<proteinExistence type="inferred from homology"/>
<dbReference type="Gene3D" id="3.40.50.720">
    <property type="entry name" value="NAD(P)-binding Rossmann-like Domain"/>
    <property type="match status" value="1"/>
</dbReference>
<dbReference type="Pfam" id="PF13561">
    <property type="entry name" value="adh_short_C2"/>
    <property type="match status" value="1"/>
</dbReference>
<reference evidence="4" key="3">
    <citation type="journal article" date="2019" name="J. ISSAAS">
        <title>Genomics, evolutionary history and diagnostics of the Alternaria alternata species group including apple and Asian pear pathotypes.</title>
        <authorList>
            <person name="Armitage A.D."/>
            <person name="Cockerton H.M."/>
            <person name="Sreenivasaprasad S."/>
            <person name="Woodhall J."/>
            <person name="Lane C."/>
            <person name="Harrison R.J."/>
            <person name="Clarkson J.P."/>
        </authorList>
    </citation>
    <scope>NUCLEOTIDE SEQUENCE</scope>
    <source>
        <strain evidence="4">FERA 1177</strain>
    </source>
</reference>
<dbReference type="STRING" id="5599.A0A177DPQ7"/>
<keyword evidence="2" id="KW-0521">NADP</keyword>
<accession>A0A177DPQ7</accession>
<comment type="similarity">
    <text evidence="1">Belongs to the short-chain dehydrogenases/reductases (SDR) family.</text>
</comment>
<dbReference type="Proteomes" id="UP000077248">
    <property type="component" value="Unassembled WGS sequence"/>
</dbReference>
<dbReference type="Proteomes" id="UP000291422">
    <property type="component" value="Unassembled WGS sequence"/>
</dbReference>
<dbReference type="SUPFAM" id="SSF51735">
    <property type="entry name" value="NAD(P)-binding Rossmann-fold domains"/>
    <property type="match status" value="1"/>
</dbReference>
<dbReference type="AlphaFoldDB" id="A0A177DPQ7"/>
<evidence type="ECO:0000313" key="6">
    <source>
        <dbReference type="Proteomes" id="UP000291422"/>
    </source>
</evidence>
<dbReference type="FunFam" id="3.40.50.720:FF:000084">
    <property type="entry name" value="Short-chain dehydrogenase reductase"/>
    <property type="match status" value="1"/>
</dbReference>
<dbReference type="NCBIfam" id="NF005559">
    <property type="entry name" value="PRK07231.1"/>
    <property type="match status" value="1"/>
</dbReference>
<evidence type="ECO:0000313" key="3">
    <source>
        <dbReference type="EMBL" id="OAG20749.1"/>
    </source>
</evidence>
<dbReference type="PANTHER" id="PTHR42760">
    <property type="entry name" value="SHORT-CHAIN DEHYDROGENASES/REDUCTASES FAMILY MEMBER"/>
    <property type="match status" value="1"/>
</dbReference>
<dbReference type="PRINTS" id="PR00080">
    <property type="entry name" value="SDRFAMILY"/>
</dbReference>
<dbReference type="InterPro" id="IPR002347">
    <property type="entry name" value="SDR_fam"/>
</dbReference>
<dbReference type="RefSeq" id="XP_018386170.1">
    <property type="nucleotide sequence ID" value="XM_018525041.1"/>
</dbReference>
<dbReference type="InterPro" id="IPR020904">
    <property type="entry name" value="Sc_DH/Rdtase_CS"/>
</dbReference>
<organism evidence="3 5">
    <name type="scientific">Alternaria alternata</name>
    <name type="common">Alternaria rot fungus</name>
    <name type="synonym">Torula alternata</name>
    <dbReference type="NCBI Taxonomy" id="5599"/>
    <lineage>
        <taxon>Eukaryota</taxon>
        <taxon>Fungi</taxon>
        <taxon>Dikarya</taxon>
        <taxon>Ascomycota</taxon>
        <taxon>Pezizomycotina</taxon>
        <taxon>Dothideomycetes</taxon>
        <taxon>Pleosporomycetidae</taxon>
        <taxon>Pleosporales</taxon>
        <taxon>Pleosporineae</taxon>
        <taxon>Pleosporaceae</taxon>
        <taxon>Alternaria</taxon>
        <taxon>Alternaria sect. Alternaria</taxon>
        <taxon>Alternaria alternata complex</taxon>
    </lineage>
</organism>
<keyword evidence="5" id="KW-1185">Reference proteome</keyword>
<dbReference type="PRINTS" id="PR00081">
    <property type="entry name" value="GDHRDH"/>
</dbReference>
<dbReference type="KEGG" id="aalt:CC77DRAFT_1020408"/>
<dbReference type="CDD" id="cd05233">
    <property type="entry name" value="SDR_c"/>
    <property type="match status" value="1"/>
</dbReference>